<comment type="caution">
    <text evidence="2">The sequence shown here is derived from an EMBL/GenBank/DDBJ whole genome shotgun (WGS) entry which is preliminary data.</text>
</comment>
<protein>
    <submittedName>
        <fullName evidence="2">Uncharacterized protein</fullName>
    </submittedName>
</protein>
<feature type="compositionally biased region" description="Basic and acidic residues" evidence="1">
    <location>
        <begin position="37"/>
        <end position="48"/>
    </location>
</feature>
<evidence type="ECO:0000256" key="1">
    <source>
        <dbReference type="SAM" id="MobiDB-lite"/>
    </source>
</evidence>
<accession>A0A5B7KGM1</accession>
<feature type="compositionally biased region" description="Basic and acidic residues" evidence="1">
    <location>
        <begin position="10"/>
        <end position="29"/>
    </location>
</feature>
<keyword evidence="3" id="KW-1185">Reference proteome</keyword>
<reference evidence="2 3" key="1">
    <citation type="submission" date="2019-05" db="EMBL/GenBank/DDBJ databases">
        <title>Another draft genome of Portunus trituberculatus and its Hox gene families provides insights of decapod evolution.</title>
        <authorList>
            <person name="Jeong J.-H."/>
            <person name="Song I."/>
            <person name="Kim S."/>
            <person name="Choi T."/>
            <person name="Kim D."/>
            <person name="Ryu S."/>
            <person name="Kim W."/>
        </authorList>
    </citation>
    <scope>NUCLEOTIDE SEQUENCE [LARGE SCALE GENOMIC DNA]</scope>
    <source>
        <tissue evidence="2">Muscle</tissue>
    </source>
</reference>
<evidence type="ECO:0000313" key="2">
    <source>
        <dbReference type="EMBL" id="MPD05964.1"/>
    </source>
</evidence>
<proteinExistence type="predicted"/>
<evidence type="ECO:0000313" key="3">
    <source>
        <dbReference type="Proteomes" id="UP000324222"/>
    </source>
</evidence>
<feature type="region of interest" description="Disordered" evidence="1">
    <location>
        <begin position="1"/>
        <end position="68"/>
    </location>
</feature>
<dbReference type="Proteomes" id="UP000324222">
    <property type="component" value="Unassembled WGS sequence"/>
</dbReference>
<dbReference type="EMBL" id="VSRR010148639">
    <property type="protein sequence ID" value="MPD05964.1"/>
    <property type="molecule type" value="Genomic_DNA"/>
</dbReference>
<sequence>MTRAGQVGVREGDRHCKGKAGEHGREGERQWQGQGRKVREEGSGDKWKYSGGGGETPQGMEGLSHYQY</sequence>
<dbReference type="AlphaFoldDB" id="A0A5B7KGM1"/>
<name>A0A5B7KGM1_PORTR</name>
<gene>
    <name evidence="2" type="ORF">E2C01_101739</name>
</gene>
<organism evidence="2 3">
    <name type="scientific">Portunus trituberculatus</name>
    <name type="common">Swimming crab</name>
    <name type="synonym">Neptunus trituberculatus</name>
    <dbReference type="NCBI Taxonomy" id="210409"/>
    <lineage>
        <taxon>Eukaryota</taxon>
        <taxon>Metazoa</taxon>
        <taxon>Ecdysozoa</taxon>
        <taxon>Arthropoda</taxon>
        <taxon>Crustacea</taxon>
        <taxon>Multicrustacea</taxon>
        <taxon>Malacostraca</taxon>
        <taxon>Eumalacostraca</taxon>
        <taxon>Eucarida</taxon>
        <taxon>Decapoda</taxon>
        <taxon>Pleocyemata</taxon>
        <taxon>Brachyura</taxon>
        <taxon>Eubrachyura</taxon>
        <taxon>Portunoidea</taxon>
        <taxon>Portunidae</taxon>
        <taxon>Portuninae</taxon>
        <taxon>Portunus</taxon>
    </lineage>
</organism>